<feature type="transmembrane region" description="Helical" evidence="1">
    <location>
        <begin position="53"/>
        <end position="72"/>
    </location>
</feature>
<proteinExistence type="predicted"/>
<keyword evidence="1" id="KW-0472">Membrane</keyword>
<dbReference type="AlphaFoldDB" id="A0A0R2UC28"/>
<organism evidence="2 3">
    <name type="scientific">SAR92 bacterium BACL26 MAG-121220-bin70</name>
    <dbReference type="NCBI Taxonomy" id="1655626"/>
    <lineage>
        <taxon>Bacteria</taxon>
        <taxon>Pseudomonadati</taxon>
        <taxon>Pseudomonadota</taxon>
        <taxon>Gammaproteobacteria</taxon>
        <taxon>Cellvibrionales</taxon>
        <taxon>Porticoccaceae</taxon>
        <taxon>SAR92 clade</taxon>
    </lineage>
</organism>
<feature type="transmembrane region" description="Helical" evidence="1">
    <location>
        <begin position="12"/>
        <end position="33"/>
    </location>
</feature>
<accession>A0A0R2UC28</accession>
<evidence type="ECO:0000313" key="3">
    <source>
        <dbReference type="Proteomes" id="UP000051213"/>
    </source>
</evidence>
<evidence type="ECO:0000256" key="1">
    <source>
        <dbReference type="SAM" id="Phobius"/>
    </source>
</evidence>
<sequence>MSKLFEILKKQLWEAAEILAAVLAVAVLVSGLFGPDVPFFGGIMANIQGVIDTLGSAGLGVIVAVMILTNIWKR</sequence>
<gene>
    <name evidence="2" type="ORF">ABS24_07360</name>
</gene>
<evidence type="ECO:0000313" key="2">
    <source>
        <dbReference type="EMBL" id="KRO94907.1"/>
    </source>
</evidence>
<comment type="caution">
    <text evidence="2">The sequence shown here is derived from an EMBL/GenBank/DDBJ whole genome shotgun (WGS) entry which is preliminary data.</text>
</comment>
<dbReference type="Proteomes" id="UP000051213">
    <property type="component" value="Unassembled WGS sequence"/>
</dbReference>
<protein>
    <submittedName>
        <fullName evidence="2">Uncharacterized protein</fullName>
    </submittedName>
</protein>
<keyword evidence="1" id="KW-1133">Transmembrane helix</keyword>
<name>A0A0R2UC28_9GAMM</name>
<dbReference type="EMBL" id="LICA01000124">
    <property type="protein sequence ID" value="KRO94907.1"/>
    <property type="molecule type" value="Genomic_DNA"/>
</dbReference>
<reference evidence="2 3" key="1">
    <citation type="submission" date="2015-10" db="EMBL/GenBank/DDBJ databases">
        <title>Metagenome-Assembled Genomes uncover a global brackish microbiome.</title>
        <authorList>
            <person name="Hugerth L.W."/>
            <person name="Larsson J."/>
            <person name="Alneberg J."/>
            <person name="Lindh M.V."/>
            <person name="Legrand C."/>
            <person name="Pinhassi J."/>
            <person name="Andersson A.F."/>
        </authorList>
    </citation>
    <scope>NUCLEOTIDE SEQUENCE [LARGE SCALE GENOMIC DNA]</scope>
    <source>
        <strain evidence="2">BACL26 MAG-121220-bin70</strain>
    </source>
</reference>
<keyword evidence="1" id="KW-0812">Transmembrane</keyword>